<sequence length="80" mass="8602">MGAKHVQTNILNPDSEVWLHLFRRGSNGQLRDFRGGGVTGWLGGGVDSNGRCAGFLVAAAACRWGSWVWVRMRTSSAVVG</sequence>
<comment type="caution">
    <text evidence="1">The sequence shown here is derived from an EMBL/GenBank/DDBJ whole genome shotgun (WGS) entry which is preliminary data.</text>
</comment>
<dbReference type="Proteomes" id="UP000327157">
    <property type="component" value="Chromosome 15"/>
</dbReference>
<dbReference type="AlphaFoldDB" id="A0A5N5GSL6"/>
<protein>
    <submittedName>
        <fullName evidence="1">Uncharacterized protein</fullName>
    </submittedName>
</protein>
<accession>A0A5N5GSL6</accession>
<evidence type="ECO:0000313" key="2">
    <source>
        <dbReference type="Proteomes" id="UP000327157"/>
    </source>
</evidence>
<proteinExistence type="predicted"/>
<keyword evidence="2" id="KW-1185">Reference proteome</keyword>
<name>A0A5N5GSL6_9ROSA</name>
<reference evidence="2" key="2">
    <citation type="submission" date="2019-10" db="EMBL/GenBank/DDBJ databases">
        <title>A de novo genome assembly of a pear dwarfing rootstock.</title>
        <authorList>
            <person name="Wang F."/>
            <person name="Wang J."/>
            <person name="Li S."/>
            <person name="Zhang Y."/>
            <person name="Fang M."/>
            <person name="Ma L."/>
            <person name="Zhao Y."/>
            <person name="Jiang S."/>
        </authorList>
    </citation>
    <scope>NUCLEOTIDE SEQUENCE [LARGE SCALE GENOMIC DNA]</scope>
</reference>
<reference evidence="1 2" key="3">
    <citation type="submission" date="2019-11" db="EMBL/GenBank/DDBJ databases">
        <title>A de novo genome assembly of a pear dwarfing rootstock.</title>
        <authorList>
            <person name="Wang F."/>
            <person name="Wang J."/>
            <person name="Li S."/>
            <person name="Zhang Y."/>
            <person name="Fang M."/>
            <person name="Ma L."/>
            <person name="Zhao Y."/>
            <person name="Jiang S."/>
        </authorList>
    </citation>
    <scope>NUCLEOTIDE SEQUENCE [LARGE SCALE GENOMIC DNA]</scope>
    <source>
        <strain evidence="1">S2</strain>
        <tissue evidence="1">Leaf</tissue>
    </source>
</reference>
<dbReference type="EMBL" id="SMOL01000401">
    <property type="protein sequence ID" value="KAB2618585.1"/>
    <property type="molecule type" value="Genomic_DNA"/>
</dbReference>
<organism evidence="1 2">
    <name type="scientific">Pyrus ussuriensis x Pyrus communis</name>
    <dbReference type="NCBI Taxonomy" id="2448454"/>
    <lineage>
        <taxon>Eukaryota</taxon>
        <taxon>Viridiplantae</taxon>
        <taxon>Streptophyta</taxon>
        <taxon>Embryophyta</taxon>
        <taxon>Tracheophyta</taxon>
        <taxon>Spermatophyta</taxon>
        <taxon>Magnoliopsida</taxon>
        <taxon>eudicotyledons</taxon>
        <taxon>Gunneridae</taxon>
        <taxon>Pentapetalae</taxon>
        <taxon>rosids</taxon>
        <taxon>fabids</taxon>
        <taxon>Rosales</taxon>
        <taxon>Rosaceae</taxon>
        <taxon>Amygdaloideae</taxon>
        <taxon>Maleae</taxon>
        <taxon>Pyrus</taxon>
    </lineage>
</organism>
<evidence type="ECO:0000313" key="1">
    <source>
        <dbReference type="EMBL" id="KAB2618585.1"/>
    </source>
</evidence>
<reference evidence="1 2" key="1">
    <citation type="submission" date="2019-09" db="EMBL/GenBank/DDBJ databases">
        <authorList>
            <person name="Ou C."/>
        </authorList>
    </citation>
    <scope>NUCLEOTIDE SEQUENCE [LARGE SCALE GENOMIC DNA]</scope>
    <source>
        <strain evidence="1">S2</strain>
        <tissue evidence="1">Leaf</tissue>
    </source>
</reference>
<gene>
    <name evidence="1" type="ORF">D8674_014454</name>
</gene>